<evidence type="ECO:0000256" key="6">
    <source>
        <dbReference type="ARBA" id="ARBA00023136"/>
    </source>
</evidence>
<accession>A0ABW3EVN7</accession>
<gene>
    <name evidence="10" type="ORF">ACFQ11_29205</name>
</gene>
<protein>
    <submittedName>
        <fullName evidence="10">ABC transporter ATP-binding protein</fullName>
    </submittedName>
</protein>
<dbReference type="InterPro" id="IPR036640">
    <property type="entry name" value="ABC1_TM_sf"/>
</dbReference>
<keyword evidence="3" id="KW-0547">Nucleotide-binding</keyword>
<comment type="caution">
    <text evidence="10">The sequence shown here is derived from an EMBL/GenBank/DDBJ whole genome shotgun (WGS) entry which is preliminary data.</text>
</comment>
<feature type="transmembrane region" description="Helical" evidence="7">
    <location>
        <begin position="16"/>
        <end position="39"/>
    </location>
</feature>
<dbReference type="CDD" id="cd03228">
    <property type="entry name" value="ABCC_MRP_Like"/>
    <property type="match status" value="1"/>
</dbReference>
<evidence type="ECO:0000259" key="8">
    <source>
        <dbReference type="PROSITE" id="PS50893"/>
    </source>
</evidence>
<evidence type="ECO:0000313" key="11">
    <source>
        <dbReference type="Proteomes" id="UP001596972"/>
    </source>
</evidence>
<dbReference type="PANTHER" id="PTHR24221">
    <property type="entry name" value="ATP-BINDING CASSETTE SUB-FAMILY B"/>
    <property type="match status" value="1"/>
</dbReference>
<organism evidence="10 11">
    <name type="scientific">Actinomadura sediminis</name>
    <dbReference type="NCBI Taxonomy" id="1038904"/>
    <lineage>
        <taxon>Bacteria</taxon>
        <taxon>Bacillati</taxon>
        <taxon>Actinomycetota</taxon>
        <taxon>Actinomycetes</taxon>
        <taxon>Streptosporangiales</taxon>
        <taxon>Thermomonosporaceae</taxon>
        <taxon>Actinomadura</taxon>
    </lineage>
</organism>
<sequence length="554" mass="56430">MNAVVRLLPIIAERRGAFLGTVLASLGAQLAVLGLALLLAHLTGTVSAAAGGGPLGEPALWAAGLAGLAVTAAACTWLEAHCSHDLAYSLIGMLRGRVFDALRRSVPDRADARRSGDLGAVAMADAESLEWLYAHTVAQTLTAGAVLTVTTAVSLLVNPALLLVWVPLLAAAVAIPWTMSGISARQARRLSGHRAALRADLVETVQGLRELAAADAVGRRRAHLADVARAVAGGEARPASRIGAERALGDLTLSATAIGALAVTAAGVGELPASAVPLAFTVAVAALGPAAQLTDLLRNAGALREAARRIVAVLDRPQTAPEPGVPCRADPDPSEGLRFENVAFRYAPEEPPVLDGFDLHVAPGETVALMGPSGSGKSTSARLALRLWDPDTGSVRVGGIDLRDLPDARLRALVGAVPQDARLVSGTLARNIRLAAPDASDDAVRRAAADAGLLSPAAGLPDGLATVVGDGGAGVSGGQRARVSIARALLTDPRVLVLDEPTASLDPGAEAAFGELLARPSRRATLVITHRPDTAAFCDRIVELAPGADAPPGE</sequence>
<dbReference type="SUPFAM" id="SSF90123">
    <property type="entry name" value="ABC transporter transmembrane region"/>
    <property type="match status" value="1"/>
</dbReference>
<evidence type="ECO:0000259" key="9">
    <source>
        <dbReference type="PROSITE" id="PS50929"/>
    </source>
</evidence>
<dbReference type="GO" id="GO:0005524">
    <property type="term" value="F:ATP binding"/>
    <property type="evidence" value="ECO:0007669"/>
    <property type="project" value="UniProtKB-KW"/>
</dbReference>
<feature type="domain" description="ABC transmembrane type-1" evidence="9">
    <location>
        <begin position="19"/>
        <end position="302"/>
    </location>
</feature>
<keyword evidence="2 7" id="KW-0812">Transmembrane</keyword>
<evidence type="ECO:0000256" key="4">
    <source>
        <dbReference type="ARBA" id="ARBA00022840"/>
    </source>
</evidence>
<feature type="transmembrane region" description="Helical" evidence="7">
    <location>
        <begin position="162"/>
        <end position="184"/>
    </location>
</feature>
<feature type="domain" description="ABC transporter" evidence="8">
    <location>
        <begin position="337"/>
        <end position="554"/>
    </location>
</feature>
<dbReference type="Pfam" id="PF00005">
    <property type="entry name" value="ABC_tran"/>
    <property type="match status" value="1"/>
</dbReference>
<keyword evidence="4 10" id="KW-0067">ATP-binding</keyword>
<dbReference type="Gene3D" id="1.20.1560.10">
    <property type="entry name" value="ABC transporter type 1, transmembrane domain"/>
    <property type="match status" value="1"/>
</dbReference>
<evidence type="ECO:0000313" key="10">
    <source>
        <dbReference type="EMBL" id="MFD0904493.1"/>
    </source>
</evidence>
<dbReference type="InterPro" id="IPR003593">
    <property type="entry name" value="AAA+_ATPase"/>
</dbReference>
<dbReference type="InterPro" id="IPR017871">
    <property type="entry name" value="ABC_transporter-like_CS"/>
</dbReference>
<reference evidence="11" key="1">
    <citation type="journal article" date="2019" name="Int. J. Syst. Evol. Microbiol.">
        <title>The Global Catalogue of Microorganisms (GCM) 10K type strain sequencing project: providing services to taxonomists for standard genome sequencing and annotation.</title>
        <authorList>
            <consortium name="The Broad Institute Genomics Platform"/>
            <consortium name="The Broad Institute Genome Sequencing Center for Infectious Disease"/>
            <person name="Wu L."/>
            <person name="Ma J."/>
        </authorList>
    </citation>
    <scope>NUCLEOTIDE SEQUENCE [LARGE SCALE GENOMIC DNA]</scope>
    <source>
        <strain evidence="11">JCM 31202</strain>
    </source>
</reference>
<dbReference type="PROSITE" id="PS50929">
    <property type="entry name" value="ABC_TM1F"/>
    <property type="match status" value="1"/>
</dbReference>
<keyword evidence="5 7" id="KW-1133">Transmembrane helix</keyword>
<proteinExistence type="predicted"/>
<dbReference type="RefSeq" id="WP_378304407.1">
    <property type="nucleotide sequence ID" value="NZ_JBHTJA010000087.1"/>
</dbReference>
<evidence type="ECO:0000256" key="3">
    <source>
        <dbReference type="ARBA" id="ARBA00022741"/>
    </source>
</evidence>
<dbReference type="SMART" id="SM00382">
    <property type="entry name" value="AAA"/>
    <property type="match status" value="1"/>
</dbReference>
<evidence type="ECO:0000256" key="2">
    <source>
        <dbReference type="ARBA" id="ARBA00022692"/>
    </source>
</evidence>
<dbReference type="Pfam" id="PF00664">
    <property type="entry name" value="ABC_membrane"/>
    <property type="match status" value="1"/>
</dbReference>
<name>A0ABW3EVN7_9ACTN</name>
<dbReference type="InterPro" id="IPR039421">
    <property type="entry name" value="Type_1_exporter"/>
</dbReference>
<evidence type="ECO:0000256" key="7">
    <source>
        <dbReference type="SAM" id="Phobius"/>
    </source>
</evidence>
<dbReference type="SUPFAM" id="SSF52540">
    <property type="entry name" value="P-loop containing nucleoside triphosphate hydrolases"/>
    <property type="match status" value="1"/>
</dbReference>
<dbReference type="PANTHER" id="PTHR24221:SF654">
    <property type="entry name" value="ATP-BINDING CASSETTE SUB-FAMILY B MEMBER 6"/>
    <property type="match status" value="1"/>
</dbReference>
<keyword evidence="11" id="KW-1185">Reference proteome</keyword>
<evidence type="ECO:0000256" key="5">
    <source>
        <dbReference type="ARBA" id="ARBA00022989"/>
    </source>
</evidence>
<dbReference type="InterPro" id="IPR011527">
    <property type="entry name" value="ABC1_TM_dom"/>
</dbReference>
<dbReference type="InterPro" id="IPR003439">
    <property type="entry name" value="ABC_transporter-like_ATP-bd"/>
</dbReference>
<keyword evidence="6 7" id="KW-0472">Membrane</keyword>
<dbReference type="InterPro" id="IPR027417">
    <property type="entry name" value="P-loop_NTPase"/>
</dbReference>
<feature type="transmembrane region" description="Helical" evidence="7">
    <location>
        <begin position="59"/>
        <end position="78"/>
    </location>
</feature>
<comment type="subcellular location">
    <subcellularLocation>
        <location evidence="1">Cell membrane</location>
        <topology evidence="1">Multi-pass membrane protein</topology>
    </subcellularLocation>
</comment>
<dbReference type="EMBL" id="JBHTJA010000087">
    <property type="protein sequence ID" value="MFD0904493.1"/>
    <property type="molecule type" value="Genomic_DNA"/>
</dbReference>
<dbReference type="Gene3D" id="3.40.50.300">
    <property type="entry name" value="P-loop containing nucleotide triphosphate hydrolases"/>
    <property type="match status" value="1"/>
</dbReference>
<dbReference type="Proteomes" id="UP001596972">
    <property type="component" value="Unassembled WGS sequence"/>
</dbReference>
<dbReference type="PROSITE" id="PS50893">
    <property type="entry name" value="ABC_TRANSPORTER_2"/>
    <property type="match status" value="1"/>
</dbReference>
<dbReference type="PROSITE" id="PS00211">
    <property type="entry name" value="ABC_TRANSPORTER_1"/>
    <property type="match status" value="1"/>
</dbReference>
<evidence type="ECO:0000256" key="1">
    <source>
        <dbReference type="ARBA" id="ARBA00004651"/>
    </source>
</evidence>